<organism evidence="8 9">
    <name type="scientific">Weissella halotolerans DSM 20190</name>
    <dbReference type="NCBI Taxonomy" id="1123500"/>
    <lineage>
        <taxon>Bacteria</taxon>
        <taxon>Bacillati</taxon>
        <taxon>Bacillota</taxon>
        <taxon>Bacilli</taxon>
        <taxon>Lactobacillales</taxon>
        <taxon>Lactobacillaceae</taxon>
        <taxon>Weissella</taxon>
    </lineage>
</organism>
<comment type="similarity">
    <text evidence="6">Belongs to the ABC-4 integral membrane protein family.</text>
</comment>
<feature type="transmembrane region" description="Helical" evidence="6">
    <location>
        <begin position="283"/>
        <end position="306"/>
    </location>
</feature>
<dbReference type="GO" id="GO:0005886">
    <property type="term" value="C:plasma membrane"/>
    <property type="evidence" value="ECO:0007669"/>
    <property type="project" value="UniProtKB-SubCell"/>
</dbReference>
<evidence type="ECO:0000313" key="9">
    <source>
        <dbReference type="Proteomes" id="UP000051296"/>
    </source>
</evidence>
<feature type="domain" description="ABC3 transporter permease C-terminal" evidence="7">
    <location>
        <begin position="63"/>
        <end position="178"/>
    </location>
</feature>
<evidence type="ECO:0000313" key="8">
    <source>
        <dbReference type="EMBL" id="KRN33429.1"/>
    </source>
</evidence>
<comment type="subcellular location">
    <subcellularLocation>
        <location evidence="1 6">Cell membrane</location>
        <topology evidence="1 6">Multi-pass membrane protein</topology>
    </subcellularLocation>
</comment>
<dbReference type="eggNOG" id="COG0577">
    <property type="taxonomic scope" value="Bacteria"/>
</dbReference>
<comment type="caution">
    <text evidence="8">The sequence shown here is derived from an EMBL/GenBank/DDBJ whole genome shotgun (WGS) entry which is preliminary data.</text>
</comment>
<feature type="transmembrane region" description="Helical" evidence="6">
    <location>
        <begin position="224"/>
        <end position="244"/>
    </location>
</feature>
<feature type="transmembrane region" description="Helical" evidence="6">
    <location>
        <begin position="201"/>
        <end position="218"/>
    </location>
</feature>
<dbReference type="InterPro" id="IPR027022">
    <property type="entry name" value="ABC_permease_BceB-typ"/>
</dbReference>
<evidence type="ECO:0000259" key="7">
    <source>
        <dbReference type="Pfam" id="PF02687"/>
    </source>
</evidence>
<keyword evidence="4 6" id="KW-1133">Transmembrane helix</keyword>
<reference evidence="8 9" key="1">
    <citation type="journal article" date="2015" name="Genome Announc.">
        <title>Expanding the biotechnology potential of lactobacilli through comparative genomics of 213 strains and associated genera.</title>
        <authorList>
            <person name="Sun Z."/>
            <person name="Harris H.M."/>
            <person name="McCann A."/>
            <person name="Guo C."/>
            <person name="Argimon S."/>
            <person name="Zhang W."/>
            <person name="Yang X."/>
            <person name="Jeffery I.B."/>
            <person name="Cooney J.C."/>
            <person name="Kagawa T.F."/>
            <person name="Liu W."/>
            <person name="Song Y."/>
            <person name="Salvetti E."/>
            <person name="Wrobel A."/>
            <person name="Rasinkangas P."/>
            <person name="Parkhill J."/>
            <person name="Rea M.C."/>
            <person name="O'Sullivan O."/>
            <person name="Ritari J."/>
            <person name="Douillard F.P."/>
            <person name="Paul Ross R."/>
            <person name="Yang R."/>
            <person name="Briner A.E."/>
            <person name="Felis G.E."/>
            <person name="de Vos W.M."/>
            <person name="Barrangou R."/>
            <person name="Klaenhammer T.R."/>
            <person name="Caufield P.W."/>
            <person name="Cui Y."/>
            <person name="Zhang H."/>
            <person name="O'Toole P.W."/>
        </authorList>
    </citation>
    <scope>NUCLEOTIDE SEQUENCE [LARGE SCALE GENOMIC DNA]</scope>
    <source>
        <strain evidence="8 9">DSM 20190</strain>
    </source>
</reference>
<accession>A0A0R2G5H0</accession>
<dbReference type="Pfam" id="PF02687">
    <property type="entry name" value="FtsX"/>
    <property type="match status" value="1"/>
</dbReference>
<feature type="transmembrane region" description="Helical" evidence="6">
    <location>
        <begin position="17"/>
        <end position="40"/>
    </location>
</feature>
<dbReference type="GO" id="GO:0055085">
    <property type="term" value="P:transmembrane transport"/>
    <property type="evidence" value="ECO:0007669"/>
    <property type="project" value="UniProtKB-UniRule"/>
</dbReference>
<evidence type="ECO:0000256" key="5">
    <source>
        <dbReference type="ARBA" id="ARBA00023136"/>
    </source>
</evidence>
<dbReference type="PANTHER" id="PTHR46795">
    <property type="entry name" value="ABC TRANSPORTER PERMEASE-RELATED-RELATED"/>
    <property type="match status" value="1"/>
</dbReference>
<evidence type="ECO:0000256" key="1">
    <source>
        <dbReference type="ARBA" id="ARBA00004651"/>
    </source>
</evidence>
<feature type="transmembrane region" description="Helical" evidence="6">
    <location>
        <begin position="151"/>
        <end position="170"/>
    </location>
</feature>
<name>A0A0R2G5H0_9LACO</name>
<dbReference type="InterPro" id="IPR052536">
    <property type="entry name" value="ABC-4_Integral_Memb_Prot"/>
</dbReference>
<protein>
    <submittedName>
        <fullName evidence="8">Peptide ABC superfamily ATP binding cassette transporter permease</fullName>
    </submittedName>
</protein>
<dbReference type="Proteomes" id="UP000051296">
    <property type="component" value="Unassembled WGS sequence"/>
</dbReference>
<dbReference type="OrthoDB" id="1705903at2"/>
<keyword evidence="2 6" id="KW-1003">Cell membrane</keyword>
<dbReference type="PIRSF" id="PIRSF018968">
    <property type="entry name" value="ABC_permease_BceB"/>
    <property type="match status" value="1"/>
</dbReference>
<dbReference type="RefSeq" id="WP_022791078.1">
    <property type="nucleotide sequence ID" value="NZ_ATUU01000001.1"/>
</dbReference>
<feature type="transmembrane region" description="Helical" evidence="6">
    <location>
        <begin position="108"/>
        <end position="131"/>
    </location>
</feature>
<dbReference type="PANTHER" id="PTHR46795:SF3">
    <property type="entry name" value="ABC TRANSPORTER PERMEASE"/>
    <property type="match status" value="1"/>
</dbReference>
<dbReference type="AlphaFoldDB" id="A0A0R2G5H0"/>
<gene>
    <name evidence="8" type="ORF">IV68_GL000229</name>
</gene>
<feature type="transmembrane region" description="Helical" evidence="6">
    <location>
        <begin position="52"/>
        <end position="74"/>
    </location>
</feature>
<feature type="transmembrane region" description="Helical" evidence="6">
    <location>
        <begin position="557"/>
        <end position="579"/>
    </location>
</feature>
<keyword evidence="5 6" id="KW-0472">Membrane</keyword>
<dbReference type="EMBL" id="JQAX01000001">
    <property type="protein sequence ID" value="KRN33429.1"/>
    <property type="molecule type" value="Genomic_DNA"/>
</dbReference>
<evidence type="ECO:0000256" key="3">
    <source>
        <dbReference type="ARBA" id="ARBA00022692"/>
    </source>
</evidence>
<feature type="transmembrane region" description="Helical" evidence="6">
    <location>
        <begin position="471"/>
        <end position="496"/>
    </location>
</feature>
<keyword evidence="6" id="KW-0813">Transport</keyword>
<feature type="transmembrane region" description="Helical" evidence="6">
    <location>
        <begin position="517"/>
        <end position="537"/>
    </location>
</feature>
<dbReference type="InterPro" id="IPR003838">
    <property type="entry name" value="ABC3_permease_C"/>
</dbReference>
<evidence type="ECO:0000256" key="6">
    <source>
        <dbReference type="PIRNR" id="PIRNR018968"/>
    </source>
</evidence>
<dbReference type="FunCoup" id="A0A0R2G5H0">
    <property type="interactions" value="74"/>
</dbReference>
<dbReference type="STRING" id="1123500.GCA_000420365_00275"/>
<dbReference type="InParanoid" id="A0A0R2G5H0"/>
<evidence type="ECO:0000256" key="2">
    <source>
        <dbReference type="ARBA" id="ARBA00022475"/>
    </source>
</evidence>
<sequence>MLIKIAAKTIRQQWRDYLVLLLGTTVAVAIFYMFSVMATNDTFLKGNASMKLIVPVFMLGEVLLGLITFVYLNFANNFLLKLRQQEYGLFSMLGATKRQIGTLLMEETLLVGSLATIIGILIGMGLTGLSANFFMQLIDVKLAHWAVVTPQALVVTVLFFLIVFVLNGLYNRWRLMRQDTLTLLTADRQVGATPVKAKGRWLKASLGLLLLAGSYGMMTQLSTGGLFALILALILNVGGTYLFIGQTLNLLTAYLQTSRFGQRGLRAFVNGQLRFRLPEYKRMLTMIAVVFGMALGAISVGQGYYITLPKLAAQSSGITIATKADNKALTQLKAVDYQATVHYVNQGDKTYLLRTDLGIKVPTAVYQRNQTRLTWQPTSQIEDANANATLSALGIYVNPEAYTTNVILTDQLPKGTVKTISMVRTAKMDANRNVLNQLYQQEQEHAQQVDLIPGTYGTLKTLKGLFGGLEFMSLFLGIAFMIMLASTLMFKTLASVGTDRQRYTILTMLGTTRGQRLRAMMTDLGILFSIPMGIGLLDVGFGLQMFKDLMSEPYAGLGGALVMMLSLYIFYYGLTVFIYRRLMEQPKN</sequence>
<keyword evidence="3 6" id="KW-0812">Transmembrane</keyword>
<evidence type="ECO:0000256" key="4">
    <source>
        <dbReference type="ARBA" id="ARBA00022989"/>
    </source>
</evidence>
<dbReference type="PATRIC" id="fig|1123500.6.peg.227"/>
<keyword evidence="9" id="KW-1185">Reference proteome</keyword>
<proteinExistence type="inferred from homology"/>